<proteinExistence type="predicted"/>
<evidence type="ECO:0000256" key="4">
    <source>
        <dbReference type="SAM" id="SignalP"/>
    </source>
</evidence>
<feature type="compositionally biased region" description="Polar residues" evidence="2">
    <location>
        <begin position="489"/>
        <end position="501"/>
    </location>
</feature>
<name>A0AAD7S9A6_9TELE</name>
<dbReference type="InterPro" id="IPR058899">
    <property type="entry name" value="TGFBR3/Endoglin-like_N"/>
</dbReference>
<accession>A0AAD7S9A6</accession>
<organism evidence="6 7">
    <name type="scientific">Aldrovandia affinis</name>
    <dbReference type="NCBI Taxonomy" id="143900"/>
    <lineage>
        <taxon>Eukaryota</taxon>
        <taxon>Metazoa</taxon>
        <taxon>Chordata</taxon>
        <taxon>Craniata</taxon>
        <taxon>Vertebrata</taxon>
        <taxon>Euteleostomi</taxon>
        <taxon>Actinopterygii</taxon>
        <taxon>Neopterygii</taxon>
        <taxon>Teleostei</taxon>
        <taxon>Notacanthiformes</taxon>
        <taxon>Halosauridae</taxon>
        <taxon>Aldrovandia</taxon>
    </lineage>
</organism>
<keyword evidence="3" id="KW-1133">Transmembrane helix</keyword>
<feature type="compositionally biased region" description="Low complexity" evidence="2">
    <location>
        <begin position="478"/>
        <end position="488"/>
    </location>
</feature>
<evidence type="ECO:0000313" key="6">
    <source>
        <dbReference type="EMBL" id="KAJ8397131.1"/>
    </source>
</evidence>
<gene>
    <name evidence="6" type="ORF">AAFF_G00009850</name>
</gene>
<sequence length="501" mass="54249">MEFTAALLLLLVTVVAAEQSPFCEPMEVEGKQNTWIRVVRGMAPGCWSSFSNQEKEVHVLHVPLQHSGIFSVNLTAARPADLIIGCDGDSHILISENTDVTLYSAGKCKIGEAGGVTSFTTLTDPQSITFTGRPAPGGGSRECIPERHFFPEDYVLEYDFSPRMRFCSPNPSPSQKELHIINIPEGEKIQEVFIQFVSAGHTTLFLRGPEGVNWTIEGSPKDFGFLSNNRVTAQGFSMRALANASLSFTSYTEIRGAGSAVRLVIENGDRPPSEPRISVAELSLSPSTPGPQPNPLLLQLFDSPDCHTPLAPSAKIQTDRRIYAKISNYLESYLTLRVASCRVRSRTSCPVTREVLFMTEHCSSSSCLISLSLPLIQDQPRDQTSASWVLDCSVEFCAEVEGQKVPVYNGNVHRNVEVLPSSSPPEPCLDLDLPAVLGIAFGGFLIGILLTGALWLIQVRTGRLHSLGKRLPLSANPAPCEASSASPSMGSTKSTPTSSMA</sequence>
<feature type="region of interest" description="Disordered" evidence="2">
    <location>
        <begin position="478"/>
        <end position="501"/>
    </location>
</feature>
<evidence type="ECO:0000313" key="7">
    <source>
        <dbReference type="Proteomes" id="UP001221898"/>
    </source>
</evidence>
<keyword evidence="3" id="KW-0812">Transmembrane</keyword>
<dbReference type="EMBL" id="JAINUG010000100">
    <property type="protein sequence ID" value="KAJ8397131.1"/>
    <property type="molecule type" value="Genomic_DNA"/>
</dbReference>
<evidence type="ECO:0000256" key="3">
    <source>
        <dbReference type="SAM" id="Phobius"/>
    </source>
</evidence>
<reference evidence="6" key="1">
    <citation type="journal article" date="2023" name="Science">
        <title>Genome structures resolve the early diversification of teleost fishes.</title>
        <authorList>
            <person name="Parey E."/>
            <person name="Louis A."/>
            <person name="Montfort J."/>
            <person name="Bouchez O."/>
            <person name="Roques C."/>
            <person name="Iampietro C."/>
            <person name="Lluch J."/>
            <person name="Castinel A."/>
            <person name="Donnadieu C."/>
            <person name="Desvignes T."/>
            <person name="Floi Bucao C."/>
            <person name="Jouanno E."/>
            <person name="Wen M."/>
            <person name="Mejri S."/>
            <person name="Dirks R."/>
            <person name="Jansen H."/>
            <person name="Henkel C."/>
            <person name="Chen W.J."/>
            <person name="Zahm M."/>
            <person name="Cabau C."/>
            <person name="Klopp C."/>
            <person name="Thompson A.W."/>
            <person name="Robinson-Rechavi M."/>
            <person name="Braasch I."/>
            <person name="Lecointre G."/>
            <person name="Bobe J."/>
            <person name="Postlethwait J.H."/>
            <person name="Berthelot C."/>
            <person name="Roest Crollius H."/>
            <person name="Guiguen Y."/>
        </authorList>
    </citation>
    <scope>NUCLEOTIDE SEQUENCE</scope>
    <source>
        <strain evidence="6">NC1722</strain>
    </source>
</reference>
<feature type="domain" description="TGFBR3/Endoglin-like N-terminal" evidence="5">
    <location>
        <begin position="113"/>
        <end position="157"/>
    </location>
</feature>
<keyword evidence="4" id="KW-0732">Signal</keyword>
<evidence type="ECO:0000256" key="1">
    <source>
        <dbReference type="ARBA" id="ARBA00023180"/>
    </source>
</evidence>
<protein>
    <recommendedName>
        <fullName evidence="5">TGFBR3/Endoglin-like N-terminal domain-containing protein</fullName>
    </recommendedName>
</protein>
<evidence type="ECO:0000256" key="2">
    <source>
        <dbReference type="SAM" id="MobiDB-lite"/>
    </source>
</evidence>
<dbReference type="AlphaFoldDB" id="A0AAD7S9A6"/>
<evidence type="ECO:0000259" key="5">
    <source>
        <dbReference type="Pfam" id="PF26060"/>
    </source>
</evidence>
<keyword evidence="1" id="KW-0325">Glycoprotein</keyword>
<feature type="signal peptide" evidence="4">
    <location>
        <begin position="1"/>
        <end position="17"/>
    </location>
</feature>
<comment type="caution">
    <text evidence="6">The sequence shown here is derived from an EMBL/GenBank/DDBJ whole genome shotgun (WGS) entry which is preliminary data.</text>
</comment>
<feature type="transmembrane region" description="Helical" evidence="3">
    <location>
        <begin position="433"/>
        <end position="457"/>
    </location>
</feature>
<dbReference type="Pfam" id="PF26060">
    <property type="entry name" value="TGFBR3_N"/>
    <property type="match status" value="2"/>
</dbReference>
<keyword evidence="3" id="KW-0472">Membrane</keyword>
<feature type="chain" id="PRO_5042137938" description="TGFBR3/Endoglin-like N-terminal domain-containing protein" evidence="4">
    <location>
        <begin position="18"/>
        <end position="501"/>
    </location>
</feature>
<dbReference type="Proteomes" id="UP001221898">
    <property type="component" value="Unassembled WGS sequence"/>
</dbReference>
<keyword evidence="7" id="KW-1185">Reference proteome</keyword>
<feature type="domain" description="TGFBR3/Endoglin-like N-terminal" evidence="5">
    <location>
        <begin position="40"/>
        <end position="95"/>
    </location>
</feature>